<evidence type="ECO:0000313" key="2">
    <source>
        <dbReference type="EMBL" id="MFC0540627.1"/>
    </source>
</evidence>
<dbReference type="InterPro" id="IPR002938">
    <property type="entry name" value="FAD-bd"/>
</dbReference>
<feature type="domain" description="FAD-binding" evidence="1">
    <location>
        <begin position="2"/>
        <end position="179"/>
    </location>
</feature>
<keyword evidence="3" id="KW-1185">Reference proteome</keyword>
<dbReference type="PRINTS" id="PR00420">
    <property type="entry name" value="RNGMNOXGNASE"/>
</dbReference>
<dbReference type="Gene3D" id="3.50.50.60">
    <property type="entry name" value="FAD/NAD(P)-binding domain"/>
    <property type="match status" value="1"/>
</dbReference>
<evidence type="ECO:0000313" key="3">
    <source>
        <dbReference type="Proteomes" id="UP001589810"/>
    </source>
</evidence>
<dbReference type="PANTHER" id="PTHR42685:SF22">
    <property type="entry name" value="CONDITIONED MEDIUM FACTOR RECEPTOR 1"/>
    <property type="match status" value="1"/>
</dbReference>
<protein>
    <submittedName>
        <fullName evidence="2">NAD(P)/FAD-dependent oxidoreductase</fullName>
        <ecNumber evidence="2">1.-.-.-</ecNumber>
    </submittedName>
</protein>
<dbReference type="Proteomes" id="UP001589810">
    <property type="component" value="Unassembled WGS sequence"/>
</dbReference>
<sequence>MYDAIVVGARCAGASTAMLLARQGHRVLVLERARFPSDKLSTLYIHQPGVARLADWDVLDEVIDTGCPPLDRPLYQVGDVRLHGRGPEVGGNRAAYGPRRHLLDQILADAAAKAGAEVRTSCTLLGLSTEDGRVTGVRFRDERGAVRTESCRLVVGADGMRSAVARLAGAQEYSTHPKLSCAYYTYWSGVPAGFEQYQRVGHWIGVIPTNNDQVLVAAYFRQHEFGRIRADATSAYLDNIRRTAPQLYERLAGADRDDRMYGTGDQLNYLRTAAGRGWALVGDAGHHKDSLTARGITDAFIQAELLADCVGDPDTGLPLDLALRRYAQRRDMLLEDNYRATVAVAKLTVDEDRLAVLRRVQDSEELTERYFAAAAGVLSAEDFYNHELLAHPAA</sequence>
<dbReference type="EC" id="1.-.-.-" evidence="2"/>
<dbReference type="EMBL" id="JBHLUD010000001">
    <property type="protein sequence ID" value="MFC0540627.1"/>
    <property type="molecule type" value="Genomic_DNA"/>
</dbReference>
<dbReference type="SUPFAM" id="SSF51905">
    <property type="entry name" value="FAD/NAD(P)-binding domain"/>
    <property type="match status" value="1"/>
</dbReference>
<organism evidence="2 3">
    <name type="scientific">Kutzneria chonburiensis</name>
    <dbReference type="NCBI Taxonomy" id="1483604"/>
    <lineage>
        <taxon>Bacteria</taxon>
        <taxon>Bacillati</taxon>
        <taxon>Actinomycetota</taxon>
        <taxon>Actinomycetes</taxon>
        <taxon>Pseudonocardiales</taxon>
        <taxon>Pseudonocardiaceae</taxon>
        <taxon>Kutzneria</taxon>
    </lineage>
</organism>
<evidence type="ECO:0000259" key="1">
    <source>
        <dbReference type="Pfam" id="PF01494"/>
    </source>
</evidence>
<gene>
    <name evidence="2" type="ORF">ACFFH7_03990</name>
</gene>
<dbReference type="Pfam" id="PF01494">
    <property type="entry name" value="FAD_binding_3"/>
    <property type="match status" value="1"/>
</dbReference>
<dbReference type="InterPro" id="IPR050407">
    <property type="entry name" value="Geranylgeranyl_reductase"/>
</dbReference>
<dbReference type="InterPro" id="IPR036188">
    <property type="entry name" value="FAD/NAD-bd_sf"/>
</dbReference>
<reference evidence="2 3" key="1">
    <citation type="submission" date="2024-09" db="EMBL/GenBank/DDBJ databases">
        <authorList>
            <person name="Sun Q."/>
            <person name="Mori K."/>
        </authorList>
    </citation>
    <scope>NUCLEOTIDE SEQUENCE [LARGE SCALE GENOMIC DNA]</scope>
    <source>
        <strain evidence="2 3">TBRC 1432</strain>
    </source>
</reference>
<name>A0ABV6MKI5_9PSEU</name>
<dbReference type="GO" id="GO:0016491">
    <property type="term" value="F:oxidoreductase activity"/>
    <property type="evidence" value="ECO:0007669"/>
    <property type="project" value="UniProtKB-KW"/>
</dbReference>
<dbReference type="PANTHER" id="PTHR42685">
    <property type="entry name" value="GERANYLGERANYL DIPHOSPHATE REDUCTASE"/>
    <property type="match status" value="1"/>
</dbReference>
<dbReference type="RefSeq" id="WP_273939437.1">
    <property type="nucleotide sequence ID" value="NZ_CP097263.1"/>
</dbReference>
<keyword evidence="2" id="KW-0560">Oxidoreductase</keyword>
<accession>A0ABV6MKI5</accession>
<comment type="caution">
    <text evidence="2">The sequence shown here is derived from an EMBL/GenBank/DDBJ whole genome shotgun (WGS) entry which is preliminary data.</text>
</comment>
<proteinExistence type="predicted"/>